<dbReference type="Gene3D" id="3.40.50.720">
    <property type="entry name" value="NAD(P)-binding Rossmann-like Domain"/>
    <property type="match status" value="1"/>
</dbReference>
<dbReference type="KEGG" id="uma:UMAG_04288"/>
<proteinExistence type="predicted"/>
<dbReference type="OrthoDB" id="5399006at2759"/>
<evidence type="ECO:0000313" key="1">
    <source>
        <dbReference type="EMBL" id="KIS67793.1"/>
    </source>
</evidence>
<dbReference type="PANTHER" id="PTHR43431:SF7">
    <property type="entry name" value="OXIDOREDUCTASE, SHORT CHAIN DEHYDROGENASE_REDUCTASE FAMILY (AFU_ORTHOLOGUE AFUA_5G14000)"/>
    <property type="match status" value="1"/>
</dbReference>
<sequence>MTTKGGSAIKDDSSSPRRNRADLLQPEFAPHPPVEPLGHDLLHGPALQDHIVVILGVGPGLGISIAQVFAQRGYITAILSRSKQRLENWADSLHETALAFRKANKIPVRAERLSAAFACDALDNDSITTTIQQVCDYWPDKNLGTACYNASIRKRGPFLEQRLDQVKDGVQGSILAGFTFAQATLRKFEQHGHGANLIVTGATSSTRGREGFAGFAASKSGLRALCQSVAREYGPKNIHVSHVIVDGLIESDTALEYLGMPKGSRFRDGSALLPPQMAKTWLFLAQQHPSAWTFEMDLRPAREHW</sequence>
<dbReference type="STRING" id="237631.A0A0D1CM25"/>
<dbReference type="InterPro" id="IPR002347">
    <property type="entry name" value="SDR_fam"/>
</dbReference>
<dbReference type="eggNOG" id="KOG1014">
    <property type="taxonomic scope" value="Eukaryota"/>
</dbReference>
<protein>
    <recommendedName>
        <fullName evidence="3">Oxidoreductase</fullName>
    </recommendedName>
</protein>
<dbReference type="InterPro" id="IPR036291">
    <property type="entry name" value="NAD(P)-bd_dom_sf"/>
</dbReference>
<dbReference type="Pfam" id="PF00106">
    <property type="entry name" value="adh_short"/>
    <property type="match status" value="1"/>
</dbReference>
<evidence type="ECO:0000313" key="2">
    <source>
        <dbReference type="Proteomes" id="UP000000561"/>
    </source>
</evidence>
<gene>
    <name evidence="1" type="ORF">UMAG_04288</name>
</gene>
<dbReference type="Proteomes" id="UP000000561">
    <property type="component" value="Chromosome 12"/>
</dbReference>
<organism evidence="1 2">
    <name type="scientific">Mycosarcoma maydis</name>
    <name type="common">Corn smut fungus</name>
    <name type="synonym">Ustilago maydis</name>
    <dbReference type="NCBI Taxonomy" id="5270"/>
    <lineage>
        <taxon>Eukaryota</taxon>
        <taxon>Fungi</taxon>
        <taxon>Dikarya</taxon>
        <taxon>Basidiomycota</taxon>
        <taxon>Ustilaginomycotina</taxon>
        <taxon>Ustilaginomycetes</taxon>
        <taxon>Ustilaginales</taxon>
        <taxon>Ustilaginaceae</taxon>
        <taxon>Mycosarcoma</taxon>
    </lineage>
</organism>
<evidence type="ECO:0008006" key="3">
    <source>
        <dbReference type="Google" id="ProtNLM"/>
    </source>
</evidence>
<reference evidence="1 2" key="1">
    <citation type="journal article" date="2006" name="Nature">
        <title>Insights from the genome of the biotrophic fungal plant pathogen Ustilago maydis.</title>
        <authorList>
            <person name="Kamper J."/>
            <person name="Kahmann R."/>
            <person name="Bolker M."/>
            <person name="Ma L.J."/>
            <person name="Brefort T."/>
            <person name="Saville B.J."/>
            <person name="Banuett F."/>
            <person name="Kronstad J.W."/>
            <person name="Gold S.E."/>
            <person name="Muller O."/>
            <person name="Perlin M.H."/>
            <person name="Wosten H.A."/>
            <person name="de Vries R."/>
            <person name="Ruiz-Herrera J."/>
            <person name="Reynaga-Pena C.G."/>
            <person name="Snetselaar K."/>
            <person name="McCann M."/>
            <person name="Perez-Martin J."/>
            <person name="Feldbrugge M."/>
            <person name="Basse C.W."/>
            <person name="Steinberg G."/>
            <person name="Ibeas J.I."/>
            <person name="Holloman W."/>
            <person name="Guzman P."/>
            <person name="Farman M."/>
            <person name="Stajich J.E."/>
            <person name="Sentandreu R."/>
            <person name="Gonzalez-Prieto J.M."/>
            <person name="Kennell J.C."/>
            <person name="Molina L."/>
            <person name="Schirawski J."/>
            <person name="Mendoza-Mendoza A."/>
            <person name="Greilinger D."/>
            <person name="Munch K."/>
            <person name="Rossel N."/>
            <person name="Scherer M."/>
            <person name="Vranes M."/>
            <person name="Ladendorf O."/>
            <person name="Vincon V."/>
            <person name="Fuchs U."/>
            <person name="Sandrock B."/>
            <person name="Meng S."/>
            <person name="Ho E.C."/>
            <person name="Cahill M.J."/>
            <person name="Boyce K.J."/>
            <person name="Klose J."/>
            <person name="Klosterman S.J."/>
            <person name="Deelstra H.J."/>
            <person name="Ortiz-Castellanos L."/>
            <person name="Li W."/>
            <person name="Sanchez-Alonso P."/>
            <person name="Schreier P.H."/>
            <person name="Hauser-Hahn I."/>
            <person name="Vaupel M."/>
            <person name="Koopmann E."/>
            <person name="Friedrich G."/>
            <person name="Voss H."/>
            <person name="Schluter T."/>
            <person name="Margolis J."/>
            <person name="Platt D."/>
            <person name="Swimmer C."/>
            <person name="Gnirke A."/>
            <person name="Chen F."/>
            <person name="Vysotskaia V."/>
            <person name="Mannhaupt G."/>
            <person name="Guldener U."/>
            <person name="Munsterkotter M."/>
            <person name="Haase D."/>
            <person name="Oesterheld M."/>
            <person name="Mewes H.W."/>
            <person name="Mauceli E.W."/>
            <person name="DeCaprio D."/>
            <person name="Wade C.M."/>
            <person name="Butler J."/>
            <person name="Young S."/>
            <person name="Jaffe D.B."/>
            <person name="Calvo S."/>
            <person name="Nusbaum C."/>
            <person name="Galagan J."/>
            <person name="Birren B.W."/>
        </authorList>
    </citation>
    <scope>NUCLEOTIDE SEQUENCE [LARGE SCALE GENOMIC DNA]</scope>
    <source>
        <strain evidence="2">DSM 14603 / FGSC 9021 / UM521</strain>
    </source>
</reference>
<keyword evidence="2" id="KW-1185">Reference proteome</keyword>
<dbReference type="InParanoid" id="A0A0D1CM25"/>
<dbReference type="EMBL" id="CM003151">
    <property type="protein sequence ID" value="KIS67793.1"/>
    <property type="molecule type" value="Genomic_DNA"/>
</dbReference>
<name>A0A0D1CM25_MYCMD</name>
<dbReference type="AlphaFoldDB" id="A0A0D1CM25"/>
<dbReference type="VEuPathDB" id="FungiDB:UMAG_04288"/>
<dbReference type="PANTHER" id="PTHR43431">
    <property type="entry name" value="OXIDOREDUCTASE, SHORT CHAIN DEHYDROGENASE/REDUCTASE FAMILY (AFU_ORTHOLOGUE AFUA_5G14000)"/>
    <property type="match status" value="1"/>
</dbReference>
<dbReference type="GeneID" id="23564515"/>
<dbReference type="PRINTS" id="PR00081">
    <property type="entry name" value="GDHRDH"/>
</dbReference>
<dbReference type="RefSeq" id="XP_011390744.1">
    <property type="nucleotide sequence ID" value="XM_011392442.1"/>
</dbReference>
<dbReference type="SUPFAM" id="SSF51735">
    <property type="entry name" value="NAD(P)-binding Rossmann-fold domains"/>
    <property type="match status" value="1"/>
</dbReference>
<dbReference type="OMA" id="WVFEHED"/>
<accession>A0A0D1CM25</accession>